<name>A0AAJ0CGS7_9HYPO</name>
<dbReference type="EMBL" id="JASWJB010000255">
    <property type="protein sequence ID" value="KAK2592630.1"/>
    <property type="molecule type" value="Genomic_DNA"/>
</dbReference>
<evidence type="ECO:0000256" key="1">
    <source>
        <dbReference type="SAM" id="SignalP"/>
    </source>
</evidence>
<evidence type="ECO:0000313" key="3">
    <source>
        <dbReference type="EMBL" id="KAK2592630.1"/>
    </source>
</evidence>
<keyword evidence="4" id="KW-1185">Reference proteome</keyword>
<dbReference type="Proteomes" id="UP001251528">
    <property type="component" value="Unassembled WGS sequence"/>
</dbReference>
<accession>A0AAJ0CGS7</accession>
<gene>
    <name evidence="3" type="ORF">QQS21_009657</name>
</gene>
<sequence>MLYTAAILGLLGLSAASPLVSRDKLQTSASTGFHLIVNVTDRSRDLADPVHRQYLNSIHMGPPYSLLGAGSSKSARVFYQNGTRFETTWRIVSDGGKPEIPYGIKMHTDGGAKITSTLTLEAGPGRYIGLTSPGRHYLALNVGLLAFCREAVPYYGGKKLNILKRYLGGNTVRTLPKNCAPVELIPQCAKLNDLGETAISSHKFAQSSECYSDVSDIDWSKYPSLDWDRVS</sequence>
<reference evidence="3" key="1">
    <citation type="submission" date="2023-06" db="EMBL/GenBank/DDBJ databases">
        <title>Conoideocrella luteorostrata (Hypocreales: Clavicipitaceae), a potential biocontrol fungus for elongate hemlock scale in United States Christmas tree production areas.</title>
        <authorList>
            <person name="Barrett H."/>
            <person name="Lovett B."/>
            <person name="Macias A.M."/>
            <person name="Stajich J.E."/>
            <person name="Kasson M.T."/>
        </authorList>
    </citation>
    <scope>NUCLEOTIDE SEQUENCE</scope>
    <source>
        <strain evidence="3">ARSEF 14590</strain>
    </source>
</reference>
<dbReference type="AlphaFoldDB" id="A0AAJ0CGS7"/>
<dbReference type="Pfam" id="PF25484">
    <property type="entry name" value="DUF7907"/>
    <property type="match status" value="1"/>
</dbReference>
<feature type="signal peptide" evidence="1">
    <location>
        <begin position="1"/>
        <end position="16"/>
    </location>
</feature>
<comment type="caution">
    <text evidence="3">The sequence shown here is derived from an EMBL/GenBank/DDBJ whole genome shotgun (WGS) entry which is preliminary data.</text>
</comment>
<dbReference type="InterPro" id="IPR057229">
    <property type="entry name" value="DUF7907"/>
</dbReference>
<feature type="domain" description="DUF7907" evidence="2">
    <location>
        <begin position="30"/>
        <end position="188"/>
    </location>
</feature>
<evidence type="ECO:0000313" key="4">
    <source>
        <dbReference type="Proteomes" id="UP001251528"/>
    </source>
</evidence>
<keyword evidence="1" id="KW-0732">Signal</keyword>
<feature type="chain" id="PRO_5042614214" description="DUF7907 domain-containing protein" evidence="1">
    <location>
        <begin position="17"/>
        <end position="231"/>
    </location>
</feature>
<evidence type="ECO:0000259" key="2">
    <source>
        <dbReference type="Pfam" id="PF25484"/>
    </source>
</evidence>
<proteinExistence type="predicted"/>
<protein>
    <recommendedName>
        <fullName evidence="2">DUF7907 domain-containing protein</fullName>
    </recommendedName>
</protein>
<organism evidence="3 4">
    <name type="scientific">Conoideocrella luteorostrata</name>
    <dbReference type="NCBI Taxonomy" id="1105319"/>
    <lineage>
        <taxon>Eukaryota</taxon>
        <taxon>Fungi</taxon>
        <taxon>Dikarya</taxon>
        <taxon>Ascomycota</taxon>
        <taxon>Pezizomycotina</taxon>
        <taxon>Sordariomycetes</taxon>
        <taxon>Hypocreomycetidae</taxon>
        <taxon>Hypocreales</taxon>
        <taxon>Clavicipitaceae</taxon>
        <taxon>Conoideocrella</taxon>
    </lineage>
</organism>